<dbReference type="InterPro" id="IPR038350">
    <property type="entry name" value="Orai_sf"/>
</dbReference>
<organism evidence="7 8">
    <name type="scientific">Orchesella dallaii</name>
    <dbReference type="NCBI Taxonomy" id="48710"/>
    <lineage>
        <taxon>Eukaryota</taxon>
        <taxon>Metazoa</taxon>
        <taxon>Ecdysozoa</taxon>
        <taxon>Arthropoda</taxon>
        <taxon>Hexapoda</taxon>
        <taxon>Collembola</taxon>
        <taxon>Entomobryomorpha</taxon>
        <taxon>Entomobryoidea</taxon>
        <taxon>Orchesellidae</taxon>
        <taxon>Orchesellinae</taxon>
        <taxon>Orchesella</taxon>
    </lineage>
</organism>
<feature type="transmembrane region" description="Helical" evidence="6">
    <location>
        <begin position="145"/>
        <end position="174"/>
    </location>
</feature>
<keyword evidence="5 6" id="KW-0472">Membrane</keyword>
<evidence type="ECO:0008006" key="9">
    <source>
        <dbReference type="Google" id="ProtNLM"/>
    </source>
</evidence>
<accession>A0ABP1RZH1</accession>
<evidence type="ECO:0000256" key="5">
    <source>
        <dbReference type="ARBA" id="ARBA00023136"/>
    </source>
</evidence>
<sequence length="245" mass="27285">MTEFATSTSELNDGRIAIVSNNLLGSKTLHRSSLERLSRARSEERITAEFLGWKRLQVSKAKLSGVGEIATFLAGFAVATVELQINDDANPYLLVAFTVTTALLVCTTMMSIMISTCILPHIAVVAKIGPPHASPDESPHDRMRFFIDFSWVLANTISIFLFTLDVILLCWIKYTYFSMAASIAATVIMIPVLFGILIFGIIFYRSVISQQTEIVSQRYEELEEMQRRIDSVQGSSNSLDVTHHV</sequence>
<comment type="similarity">
    <text evidence="2">Belongs to the Orai family.</text>
</comment>
<comment type="subcellular location">
    <subcellularLocation>
        <location evidence="1">Membrane</location>
        <topology evidence="1">Multi-pass membrane protein</topology>
    </subcellularLocation>
</comment>
<name>A0ABP1RZH1_9HEXA</name>
<keyword evidence="8" id="KW-1185">Reference proteome</keyword>
<feature type="transmembrane region" description="Helical" evidence="6">
    <location>
        <begin position="63"/>
        <end position="85"/>
    </location>
</feature>
<dbReference type="Proteomes" id="UP001642540">
    <property type="component" value="Unassembled WGS sequence"/>
</dbReference>
<evidence type="ECO:0000256" key="1">
    <source>
        <dbReference type="ARBA" id="ARBA00004141"/>
    </source>
</evidence>
<evidence type="ECO:0000256" key="4">
    <source>
        <dbReference type="ARBA" id="ARBA00022989"/>
    </source>
</evidence>
<dbReference type="InterPro" id="IPR012446">
    <property type="entry name" value="CRAC_channel"/>
</dbReference>
<evidence type="ECO:0000256" key="2">
    <source>
        <dbReference type="ARBA" id="ARBA00008062"/>
    </source>
</evidence>
<feature type="transmembrane region" description="Helical" evidence="6">
    <location>
        <begin position="91"/>
        <end position="124"/>
    </location>
</feature>
<evidence type="ECO:0000256" key="6">
    <source>
        <dbReference type="SAM" id="Phobius"/>
    </source>
</evidence>
<keyword evidence="4 6" id="KW-1133">Transmembrane helix</keyword>
<dbReference type="PANTHER" id="PTHR31501">
    <property type="entry name" value="CALCIUM RELEASE-ACTIVATED CALCIUM CHANNEL PROTEIN 1"/>
    <property type="match status" value="1"/>
</dbReference>
<evidence type="ECO:0000256" key="3">
    <source>
        <dbReference type="ARBA" id="ARBA00022692"/>
    </source>
</evidence>
<dbReference type="Pfam" id="PF07856">
    <property type="entry name" value="Orai-1"/>
    <property type="match status" value="1"/>
</dbReference>
<proteinExistence type="inferred from homology"/>
<dbReference type="EMBL" id="CAXLJM020000131">
    <property type="protein sequence ID" value="CAL8139890.1"/>
    <property type="molecule type" value="Genomic_DNA"/>
</dbReference>
<gene>
    <name evidence="7" type="ORF">ODALV1_LOCUS28043</name>
</gene>
<evidence type="ECO:0000313" key="7">
    <source>
        <dbReference type="EMBL" id="CAL8139890.1"/>
    </source>
</evidence>
<evidence type="ECO:0000313" key="8">
    <source>
        <dbReference type="Proteomes" id="UP001642540"/>
    </source>
</evidence>
<feature type="transmembrane region" description="Helical" evidence="6">
    <location>
        <begin position="180"/>
        <end position="204"/>
    </location>
</feature>
<comment type="caution">
    <text evidence="7">The sequence shown here is derived from an EMBL/GenBank/DDBJ whole genome shotgun (WGS) entry which is preliminary data.</text>
</comment>
<reference evidence="7 8" key="1">
    <citation type="submission" date="2024-08" db="EMBL/GenBank/DDBJ databases">
        <authorList>
            <person name="Cucini C."/>
            <person name="Frati F."/>
        </authorList>
    </citation>
    <scope>NUCLEOTIDE SEQUENCE [LARGE SCALE GENOMIC DNA]</scope>
</reference>
<protein>
    <recommendedName>
        <fullName evidence="9">Calcium release-activated calcium channel protein 1</fullName>
    </recommendedName>
</protein>
<keyword evidence="3 6" id="KW-0812">Transmembrane</keyword>
<dbReference type="PANTHER" id="PTHR31501:SF7">
    <property type="entry name" value="CALCIUM RELEASE-ACTIVATED CALCIUM CHANNEL PROTEIN 1"/>
    <property type="match status" value="1"/>
</dbReference>
<dbReference type="Gene3D" id="1.20.140.140">
    <property type="entry name" value="Calcium release-activated calcium channel protein Orai"/>
    <property type="match status" value="1"/>
</dbReference>